<dbReference type="AlphaFoldDB" id="A0A3D9BRA8"/>
<organism evidence="1 2">
    <name type="scientific">Rhodosalinus sediminis</name>
    <dbReference type="NCBI Taxonomy" id="1940533"/>
    <lineage>
        <taxon>Bacteria</taxon>
        <taxon>Pseudomonadati</taxon>
        <taxon>Pseudomonadota</taxon>
        <taxon>Alphaproteobacteria</taxon>
        <taxon>Rhodobacterales</taxon>
        <taxon>Paracoccaceae</taxon>
        <taxon>Rhodosalinus</taxon>
    </lineage>
</organism>
<keyword evidence="2" id="KW-1185">Reference proteome</keyword>
<proteinExistence type="predicted"/>
<dbReference type="Proteomes" id="UP000257131">
    <property type="component" value="Unassembled WGS sequence"/>
</dbReference>
<sequence length="84" mass="9281">MEDRTLIVTLAASPQIRPGDMPGIRRRDRSVTVCNRPDGDAAARFGPLLADMPTPALAYRRLGRRAALRWVRTAPADRRQTALG</sequence>
<dbReference type="EMBL" id="QOHR01000014">
    <property type="protein sequence ID" value="REC56059.1"/>
    <property type="molecule type" value="Genomic_DNA"/>
</dbReference>
<accession>A0A3D9BRA8</accession>
<gene>
    <name evidence="1" type="ORF">DRV84_10580</name>
</gene>
<evidence type="ECO:0000313" key="1">
    <source>
        <dbReference type="EMBL" id="REC56059.1"/>
    </source>
</evidence>
<dbReference type="RefSeq" id="WP_115980280.1">
    <property type="nucleotide sequence ID" value="NZ_QOHR01000014.1"/>
</dbReference>
<reference evidence="1 2" key="1">
    <citation type="journal article" date="2017" name="Int. J. Syst. Evol. Microbiol.">
        <title>Rhodosalinus sediminis gen. nov., sp. nov., isolated from marine saltern.</title>
        <authorList>
            <person name="Guo L.Y."/>
            <person name="Ling S.K."/>
            <person name="Li C.M."/>
            <person name="Chen G.J."/>
            <person name="Du Z.J."/>
        </authorList>
    </citation>
    <scope>NUCLEOTIDE SEQUENCE [LARGE SCALE GENOMIC DNA]</scope>
    <source>
        <strain evidence="1 2">WDN1C137</strain>
    </source>
</reference>
<dbReference type="OrthoDB" id="9805710at2"/>
<protein>
    <submittedName>
        <fullName evidence="1">Uncharacterized protein</fullName>
    </submittedName>
</protein>
<name>A0A3D9BRA8_9RHOB</name>
<evidence type="ECO:0000313" key="2">
    <source>
        <dbReference type="Proteomes" id="UP000257131"/>
    </source>
</evidence>
<comment type="caution">
    <text evidence="1">The sequence shown here is derived from an EMBL/GenBank/DDBJ whole genome shotgun (WGS) entry which is preliminary data.</text>
</comment>